<dbReference type="EMBL" id="FNOK01000048">
    <property type="protein sequence ID" value="SDZ13793.1"/>
    <property type="molecule type" value="Genomic_DNA"/>
</dbReference>
<evidence type="ECO:0000313" key="2">
    <source>
        <dbReference type="EMBL" id="SDZ13793.1"/>
    </source>
</evidence>
<dbReference type="Pfam" id="PF04149">
    <property type="entry name" value="DUF397"/>
    <property type="match status" value="1"/>
</dbReference>
<name>A0A1H3QKF8_9PSEU</name>
<evidence type="ECO:0000259" key="1">
    <source>
        <dbReference type="Pfam" id="PF04149"/>
    </source>
</evidence>
<feature type="domain" description="DUF397" evidence="1">
    <location>
        <begin position="6"/>
        <end position="56"/>
    </location>
</feature>
<dbReference type="InterPro" id="IPR007278">
    <property type="entry name" value="DUF397"/>
</dbReference>
<dbReference type="RefSeq" id="WP_093274445.1">
    <property type="nucleotide sequence ID" value="NZ_FNOK01000048.1"/>
</dbReference>
<dbReference type="AlphaFoldDB" id="A0A1H3QKF8"/>
<gene>
    <name evidence="2" type="ORF">SAMN05216215_104829</name>
</gene>
<dbReference type="STRING" id="418495.SAMN05216215_104829"/>
<organism evidence="2 3">
    <name type="scientific">Saccharopolyspora shandongensis</name>
    <dbReference type="NCBI Taxonomy" id="418495"/>
    <lineage>
        <taxon>Bacteria</taxon>
        <taxon>Bacillati</taxon>
        <taxon>Actinomycetota</taxon>
        <taxon>Actinomycetes</taxon>
        <taxon>Pseudonocardiales</taxon>
        <taxon>Pseudonocardiaceae</taxon>
        <taxon>Saccharopolyspora</taxon>
    </lineage>
</organism>
<dbReference type="OrthoDB" id="3630528at2"/>
<proteinExistence type="predicted"/>
<sequence length="58" mass="6238">MDYDTGWFKSSRSGAANDACVEVRLTGLGVAVRDSKAPDAGHITVSHAAWRTFLKNLS</sequence>
<evidence type="ECO:0000313" key="3">
    <source>
        <dbReference type="Proteomes" id="UP000199529"/>
    </source>
</evidence>
<dbReference type="Proteomes" id="UP000199529">
    <property type="component" value="Unassembled WGS sequence"/>
</dbReference>
<reference evidence="3" key="1">
    <citation type="submission" date="2016-10" db="EMBL/GenBank/DDBJ databases">
        <authorList>
            <person name="Varghese N."/>
            <person name="Submissions S."/>
        </authorList>
    </citation>
    <scope>NUCLEOTIDE SEQUENCE [LARGE SCALE GENOMIC DNA]</scope>
    <source>
        <strain evidence="3">CGMCC 4.3530</strain>
    </source>
</reference>
<protein>
    <recommendedName>
        <fullName evidence="1">DUF397 domain-containing protein</fullName>
    </recommendedName>
</protein>
<keyword evidence="3" id="KW-1185">Reference proteome</keyword>
<accession>A0A1H3QKF8</accession>